<evidence type="ECO:0000313" key="3">
    <source>
        <dbReference type="EMBL" id="GKT37984.1"/>
    </source>
</evidence>
<evidence type="ECO:0000256" key="1">
    <source>
        <dbReference type="ARBA" id="ARBA00022729"/>
    </source>
</evidence>
<gene>
    <name evidence="3" type="ORF">ADUPG1_003922</name>
</gene>
<dbReference type="Pfam" id="PF03480">
    <property type="entry name" value="DctP"/>
    <property type="match status" value="1"/>
</dbReference>
<accession>A0ABQ5KZX9</accession>
<organism evidence="3 4">
    <name type="scientific">Aduncisulcus paluster</name>
    <dbReference type="NCBI Taxonomy" id="2918883"/>
    <lineage>
        <taxon>Eukaryota</taxon>
        <taxon>Metamonada</taxon>
        <taxon>Carpediemonas-like organisms</taxon>
        <taxon>Aduncisulcus</taxon>
    </lineage>
</organism>
<feature type="signal peptide" evidence="2">
    <location>
        <begin position="1"/>
        <end position="21"/>
    </location>
</feature>
<dbReference type="Gene3D" id="3.40.190.170">
    <property type="entry name" value="Bacterial extracellular solute-binding protein, family 7"/>
    <property type="match status" value="1"/>
</dbReference>
<keyword evidence="4" id="KW-1185">Reference proteome</keyword>
<dbReference type="InterPro" id="IPR038404">
    <property type="entry name" value="TRAP_DctP_sf"/>
</dbReference>
<protein>
    <submittedName>
        <fullName evidence="3">TRAP transporter solute receptor DctP like protein</fullName>
    </submittedName>
</protein>
<sequence length="84" mass="9053">MFSKKMFKVTVLLSCLLLALTGCKVGGSKDGDAIKIRLAHPMAPGNNVTLGYEKFKELVENKSAGKIKVELYGSCMLGSDRVAM</sequence>
<evidence type="ECO:0000313" key="4">
    <source>
        <dbReference type="Proteomes" id="UP001057375"/>
    </source>
</evidence>
<comment type="caution">
    <text evidence="3">The sequence shown here is derived from an EMBL/GenBank/DDBJ whole genome shotgun (WGS) entry which is preliminary data.</text>
</comment>
<dbReference type="InterPro" id="IPR018389">
    <property type="entry name" value="DctP_fam"/>
</dbReference>
<keyword evidence="3" id="KW-0675">Receptor</keyword>
<proteinExistence type="predicted"/>
<reference evidence="3" key="1">
    <citation type="submission" date="2022-03" db="EMBL/GenBank/DDBJ databases">
        <title>Draft genome sequence of Aduncisulcus paluster, a free-living microaerophilic Fornicata.</title>
        <authorList>
            <person name="Yuyama I."/>
            <person name="Kume K."/>
            <person name="Tamura T."/>
            <person name="Inagaki Y."/>
            <person name="Hashimoto T."/>
        </authorList>
    </citation>
    <scope>NUCLEOTIDE SEQUENCE</scope>
    <source>
        <strain evidence="3">NY0171</strain>
    </source>
</reference>
<feature type="non-terminal residue" evidence="3">
    <location>
        <position position="84"/>
    </location>
</feature>
<feature type="chain" id="PRO_5045709791" evidence="2">
    <location>
        <begin position="22"/>
        <end position="84"/>
    </location>
</feature>
<dbReference type="Proteomes" id="UP001057375">
    <property type="component" value="Unassembled WGS sequence"/>
</dbReference>
<keyword evidence="1 2" id="KW-0732">Signal</keyword>
<dbReference type="EMBL" id="BQXS01005584">
    <property type="protein sequence ID" value="GKT37984.1"/>
    <property type="molecule type" value="Genomic_DNA"/>
</dbReference>
<evidence type="ECO:0000256" key="2">
    <source>
        <dbReference type="SAM" id="SignalP"/>
    </source>
</evidence>
<name>A0ABQ5KZX9_9EUKA</name>
<dbReference type="PROSITE" id="PS51257">
    <property type="entry name" value="PROKAR_LIPOPROTEIN"/>
    <property type="match status" value="1"/>
</dbReference>